<proteinExistence type="predicted"/>
<evidence type="ECO:0000313" key="3">
    <source>
        <dbReference type="EMBL" id="CAD9432318.1"/>
    </source>
</evidence>
<dbReference type="EMBL" id="HBGQ01040262">
    <property type="protein sequence ID" value="CAD9432318.1"/>
    <property type="molecule type" value="Transcribed_RNA"/>
</dbReference>
<reference evidence="3" key="1">
    <citation type="submission" date="2021-01" db="EMBL/GenBank/DDBJ databases">
        <authorList>
            <person name="Corre E."/>
            <person name="Pelletier E."/>
            <person name="Niang G."/>
            <person name="Scheremetjew M."/>
            <person name="Finn R."/>
            <person name="Kale V."/>
            <person name="Holt S."/>
            <person name="Cochrane G."/>
            <person name="Meng A."/>
            <person name="Brown T."/>
            <person name="Cohen L."/>
        </authorList>
    </citation>
    <scope>NUCLEOTIDE SEQUENCE</scope>
    <source>
        <strain evidence="3">CCMP2222</strain>
    </source>
</reference>
<feature type="region of interest" description="Disordered" evidence="2">
    <location>
        <begin position="51"/>
        <end position="78"/>
    </location>
</feature>
<feature type="coiled-coil region" evidence="1">
    <location>
        <begin position="99"/>
        <end position="126"/>
    </location>
</feature>
<keyword evidence="1" id="KW-0175">Coiled coil</keyword>
<sequence>MTRMAAELRVLQDRSKTLLLANEDVPAGAEADADAEAEADITAVDGEAVGEVVGEEAGEQPSVATSAPAAATSRLPTTEEERARLEALRMESRLMRHELSKWRHQADSLEAERTGQEREIVYLKAQLAHARDVLDSTRHAVKHHEVERKLREVSLLPLPVDTSGASDIRDLRLLQGGDLSKLMLNTNKGAIEAKAERAIRERTEERAGSLSIKAQRLMGVVSSQQLLIQRLEKQLIKDEDALEQREWQLADAAKQRKRLKGALRQRSDDLVAAAVGVPGMRKKLSSSVPPGRCSDSGSGGMVKSSSVSQLPSIDDKN</sequence>
<feature type="region of interest" description="Disordered" evidence="2">
    <location>
        <begin position="279"/>
        <end position="317"/>
    </location>
</feature>
<name>A0A7S2G794_9DINO</name>
<evidence type="ECO:0000256" key="1">
    <source>
        <dbReference type="SAM" id="Coils"/>
    </source>
</evidence>
<feature type="compositionally biased region" description="Low complexity" evidence="2">
    <location>
        <begin position="59"/>
        <end position="76"/>
    </location>
</feature>
<gene>
    <name evidence="3" type="ORF">AAND1436_LOCUS19686</name>
</gene>
<protein>
    <submittedName>
        <fullName evidence="3">Uncharacterized protein</fullName>
    </submittedName>
</protein>
<accession>A0A7S2G794</accession>
<dbReference type="AlphaFoldDB" id="A0A7S2G794"/>
<organism evidence="3">
    <name type="scientific">Alexandrium andersonii</name>
    <dbReference type="NCBI Taxonomy" id="327968"/>
    <lineage>
        <taxon>Eukaryota</taxon>
        <taxon>Sar</taxon>
        <taxon>Alveolata</taxon>
        <taxon>Dinophyceae</taxon>
        <taxon>Gonyaulacales</taxon>
        <taxon>Pyrocystaceae</taxon>
        <taxon>Alexandrium</taxon>
    </lineage>
</organism>
<evidence type="ECO:0000256" key="2">
    <source>
        <dbReference type="SAM" id="MobiDB-lite"/>
    </source>
</evidence>